<dbReference type="SUPFAM" id="SSF53756">
    <property type="entry name" value="UDP-Glycosyltransferase/glycogen phosphorylase"/>
    <property type="match status" value="1"/>
</dbReference>
<evidence type="ECO:0000313" key="11">
    <source>
        <dbReference type="EMBL" id="HIS74189.1"/>
    </source>
</evidence>
<reference evidence="11" key="1">
    <citation type="submission" date="2020-10" db="EMBL/GenBank/DDBJ databases">
        <authorList>
            <person name="Gilroy R."/>
        </authorList>
    </citation>
    <scope>NUCLEOTIDE SEQUENCE</scope>
    <source>
        <strain evidence="11">CHK152-2871</strain>
    </source>
</reference>
<evidence type="ECO:0000256" key="4">
    <source>
        <dbReference type="ARBA" id="ARBA00022516"/>
    </source>
</evidence>
<dbReference type="EC" id="2.4.1.182" evidence="2 10"/>
<evidence type="ECO:0000256" key="10">
    <source>
        <dbReference type="NCBIfam" id="TIGR00215"/>
    </source>
</evidence>
<evidence type="ECO:0000256" key="9">
    <source>
        <dbReference type="ARBA" id="ARBA00048975"/>
    </source>
</evidence>
<evidence type="ECO:0000256" key="1">
    <source>
        <dbReference type="ARBA" id="ARBA00002056"/>
    </source>
</evidence>
<dbReference type="PANTHER" id="PTHR30372:SF4">
    <property type="entry name" value="LIPID-A-DISACCHARIDE SYNTHASE, MITOCHONDRIAL-RELATED"/>
    <property type="match status" value="1"/>
</dbReference>
<evidence type="ECO:0000256" key="7">
    <source>
        <dbReference type="ARBA" id="ARBA00022679"/>
    </source>
</evidence>
<sequence length="372" mass="42295">MTAKKIFIITGETSGDKHASGVVRELKKINPDVIIEGVGADNLKSQGVKLFCNHSKMGGIGITPKLVIDHLTLGKRIVDYLKNDFKPDIVLLVDYGTFNLAISKFLKKEGFRVFYFIPPQVWASRKWRIKTIKKNIDRVFTIFPFEEKMYEQEGVNSTFVGHPLNFELPKKADRDEFFTRHNLDKNKRLISVFPGSRMFEIKYLLKIFTGAVKIIEKACPDVQFVFSHAPNLPESAFSTSYKTIKGENQALLSVSDALILASGTVALEAAMYGTPMIIAYRGPFLFYLIYLMVRSIKNACLVNIITGKDIVKEFLMYDARSDKIAQEIIRLLNDESYRKKHLDGLAQLRSMMGDKHCVEEVAKYLNKELKGE</sequence>
<dbReference type="Pfam" id="PF02684">
    <property type="entry name" value="LpxB"/>
    <property type="match status" value="1"/>
</dbReference>
<comment type="caution">
    <text evidence="11">The sequence shown here is derived from an EMBL/GenBank/DDBJ whole genome shotgun (WGS) entry which is preliminary data.</text>
</comment>
<name>A0A9D1FIM0_9BACT</name>
<comment type="function">
    <text evidence="1">Condensation of UDP-2,3-diacylglucosamine and 2,3-diacylglucosamine-1-phosphate to form lipid A disaccharide, a precursor of lipid A, a phosphorylated glycolipid that anchors the lipopolysaccharide to the outer membrane of the cell.</text>
</comment>
<evidence type="ECO:0000256" key="3">
    <source>
        <dbReference type="ARBA" id="ARBA00020902"/>
    </source>
</evidence>
<dbReference type="InterPro" id="IPR003835">
    <property type="entry name" value="Glyco_trans_19"/>
</dbReference>
<keyword evidence="6 11" id="KW-0328">Glycosyltransferase</keyword>
<protein>
    <recommendedName>
        <fullName evidence="3 10">Lipid-A-disaccharide synthase</fullName>
        <ecNumber evidence="2 10">2.4.1.182</ecNumber>
    </recommendedName>
</protein>
<dbReference type="GO" id="GO:0016020">
    <property type="term" value="C:membrane"/>
    <property type="evidence" value="ECO:0007669"/>
    <property type="project" value="GOC"/>
</dbReference>
<keyword evidence="7 11" id="KW-0808">Transferase</keyword>
<dbReference type="GO" id="GO:0008915">
    <property type="term" value="F:lipid-A-disaccharide synthase activity"/>
    <property type="evidence" value="ECO:0007669"/>
    <property type="project" value="UniProtKB-UniRule"/>
</dbReference>
<evidence type="ECO:0000256" key="2">
    <source>
        <dbReference type="ARBA" id="ARBA00012687"/>
    </source>
</evidence>
<keyword evidence="5" id="KW-0441">Lipid A biosynthesis</keyword>
<dbReference type="Proteomes" id="UP000886865">
    <property type="component" value="Unassembled WGS sequence"/>
</dbReference>
<keyword evidence="4" id="KW-0444">Lipid biosynthesis</keyword>
<dbReference type="EMBL" id="DVJQ01000034">
    <property type="protein sequence ID" value="HIS74189.1"/>
    <property type="molecule type" value="Genomic_DNA"/>
</dbReference>
<evidence type="ECO:0000256" key="8">
    <source>
        <dbReference type="ARBA" id="ARBA00023098"/>
    </source>
</evidence>
<evidence type="ECO:0000256" key="6">
    <source>
        <dbReference type="ARBA" id="ARBA00022676"/>
    </source>
</evidence>
<dbReference type="NCBIfam" id="TIGR00215">
    <property type="entry name" value="lpxB"/>
    <property type="match status" value="1"/>
</dbReference>
<accession>A0A9D1FIM0</accession>
<dbReference type="GO" id="GO:0005543">
    <property type="term" value="F:phospholipid binding"/>
    <property type="evidence" value="ECO:0007669"/>
    <property type="project" value="TreeGrafter"/>
</dbReference>
<evidence type="ECO:0000256" key="5">
    <source>
        <dbReference type="ARBA" id="ARBA00022556"/>
    </source>
</evidence>
<evidence type="ECO:0000313" key="12">
    <source>
        <dbReference type="Proteomes" id="UP000886865"/>
    </source>
</evidence>
<proteinExistence type="predicted"/>
<organism evidence="11 12">
    <name type="scientific">Candidatus Galligastranaerophilus intestinavium</name>
    <dbReference type="NCBI Taxonomy" id="2840836"/>
    <lineage>
        <taxon>Bacteria</taxon>
        <taxon>Candidatus Galligastranaerophilus</taxon>
    </lineage>
</organism>
<keyword evidence="8" id="KW-0443">Lipid metabolism</keyword>
<comment type="catalytic activity">
    <reaction evidence="9">
        <text>a lipid X + a UDP-2-N,3-O-bis[(3R)-3-hydroxyacyl]-alpha-D-glucosamine = a lipid A disaccharide + UDP + H(+)</text>
        <dbReference type="Rhea" id="RHEA:67828"/>
        <dbReference type="ChEBI" id="CHEBI:15378"/>
        <dbReference type="ChEBI" id="CHEBI:58223"/>
        <dbReference type="ChEBI" id="CHEBI:137748"/>
        <dbReference type="ChEBI" id="CHEBI:176338"/>
        <dbReference type="ChEBI" id="CHEBI:176343"/>
        <dbReference type="EC" id="2.4.1.182"/>
    </reaction>
</comment>
<reference evidence="11" key="2">
    <citation type="journal article" date="2021" name="PeerJ">
        <title>Extensive microbial diversity within the chicken gut microbiome revealed by metagenomics and culture.</title>
        <authorList>
            <person name="Gilroy R."/>
            <person name="Ravi A."/>
            <person name="Getino M."/>
            <person name="Pursley I."/>
            <person name="Horton D.L."/>
            <person name="Alikhan N.F."/>
            <person name="Baker D."/>
            <person name="Gharbi K."/>
            <person name="Hall N."/>
            <person name="Watson M."/>
            <person name="Adriaenssens E.M."/>
            <person name="Foster-Nyarko E."/>
            <person name="Jarju S."/>
            <person name="Secka A."/>
            <person name="Antonio M."/>
            <person name="Oren A."/>
            <person name="Chaudhuri R.R."/>
            <person name="La Ragione R."/>
            <person name="Hildebrand F."/>
            <person name="Pallen M.J."/>
        </authorList>
    </citation>
    <scope>NUCLEOTIDE SEQUENCE</scope>
    <source>
        <strain evidence="11">CHK152-2871</strain>
    </source>
</reference>
<dbReference type="GO" id="GO:0009245">
    <property type="term" value="P:lipid A biosynthetic process"/>
    <property type="evidence" value="ECO:0007669"/>
    <property type="project" value="UniProtKB-UniRule"/>
</dbReference>
<dbReference type="PANTHER" id="PTHR30372">
    <property type="entry name" value="LIPID-A-DISACCHARIDE SYNTHASE"/>
    <property type="match status" value="1"/>
</dbReference>
<gene>
    <name evidence="11" type="primary">lpxB</name>
    <name evidence="11" type="ORF">IAA86_04110</name>
</gene>
<dbReference type="AlphaFoldDB" id="A0A9D1FIM0"/>